<comment type="caution">
    <text evidence="4">The sequence shown here is derived from an EMBL/GenBank/DDBJ whole genome shotgun (WGS) entry which is preliminary data.</text>
</comment>
<dbReference type="SUPFAM" id="SSF52151">
    <property type="entry name" value="FabD/lysophospholipase-like"/>
    <property type="match status" value="1"/>
</dbReference>
<feature type="domain" description="PNPLA" evidence="3">
    <location>
        <begin position="1"/>
        <end position="56"/>
    </location>
</feature>
<dbReference type="Proteomes" id="UP001589799">
    <property type="component" value="Unassembled WGS sequence"/>
</dbReference>
<organism evidence="4 5">
    <name type="scientific">Paracoccus niistensis</name>
    <dbReference type="NCBI Taxonomy" id="632935"/>
    <lineage>
        <taxon>Bacteria</taxon>
        <taxon>Pseudomonadati</taxon>
        <taxon>Pseudomonadota</taxon>
        <taxon>Alphaproteobacteria</taxon>
        <taxon>Rhodobacterales</taxon>
        <taxon>Paracoccaceae</taxon>
        <taxon>Paracoccus</taxon>
    </lineage>
</organism>
<dbReference type="Pfam" id="PF01734">
    <property type="entry name" value="Patatin"/>
    <property type="match status" value="1"/>
</dbReference>
<accession>A0ABV6I0Z3</accession>
<evidence type="ECO:0000256" key="2">
    <source>
        <dbReference type="PROSITE-ProRule" id="PRU01161"/>
    </source>
</evidence>
<reference evidence="4 5" key="1">
    <citation type="submission" date="2024-09" db="EMBL/GenBank/DDBJ databases">
        <authorList>
            <person name="Sun Q."/>
            <person name="Mori K."/>
        </authorList>
    </citation>
    <scope>NUCLEOTIDE SEQUENCE [LARGE SCALE GENOMIC DNA]</scope>
    <source>
        <strain evidence="4 5">KCTC 22789</strain>
    </source>
</reference>
<dbReference type="InterPro" id="IPR002641">
    <property type="entry name" value="PNPLA_dom"/>
</dbReference>
<feature type="short sequence motif" description="DGA/G" evidence="2">
    <location>
        <begin position="43"/>
        <end position="45"/>
    </location>
</feature>
<dbReference type="PROSITE" id="PS51635">
    <property type="entry name" value="PNPLA"/>
    <property type="match status" value="1"/>
</dbReference>
<evidence type="ECO:0000259" key="3">
    <source>
        <dbReference type="PROSITE" id="PS51635"/>
    </source>
</evidence>
<protein>
    <submittedName>
        <fullName evidence="4">Patatin-like phospholipase family protein</fullName>
    </submittedName>
</protein>
<evidence type="ECO:0000256" key="1">
    <source>
        <dbReference type="ARBA" id="ARBA00023098"/>
    </source>
</evidence>
<gene>
    <name evidence="4" type="ORF">ACFFII_03895</name>
</gene>
<dbReference type="RefSeq" id="WP_377697587.1">
    <property type="nucleotide sequence ID" value="NZ_JBHLWE010000013.1"/>
</dbReference>
<name>A0ABV6I0Z3_9RHOB</name>
<dbReference type="Gene3D" id="3.40.1090.10">
    <property type="entry name" value="Cytosolic phospholipase A2 catalytic domain"/>
    <property type="match status" value="1"/>
</dbReference>
<proteinExistence type="predicted"/>
<dbReference type="EMBL" id="JBHLWE010000013">
    <property type="protein sequence ID" value="MFC0339905.1"/>
    <property type="molecule type" value="Genomic_DNA"/>
</dbReference>
<keyword evidence="5" id="KW-1185">Reference proteome</keyword>
<keyword evidence="1" id="KW-0443">Lipid metabolism</keyword>
<dbReference type="InterPro" id="IPR016035">
    <property type="entry name" value="Acyl_Trfase/lysoPLipase"/>
</dbReference>
<comment type="caution">
    <text evidence="2">Lacks conserved residue(s) required for the propagation of feature annotation.</text>
</comment>
<evidence type="ECO:0000313" key="5">
    <source>
        <dbReference type="Proteomes" id="UP001589799"/>
    </source>
</evidence>
<sequence length="73" mass="7238">MPTDQQGASVRLSEGPVVEAIMASSAVPGILPPVTIDGSQLMDGAIAGNTPLRVAAELGAGRSPCFPPAMPAP</sequence>
<evidence type="ECO:0000313" key="4">
    <source>
        <dbReference type="EMBL" id="MFC0339905.1"/>
    </source>
</evidence>